<dbReference type="EMBL" id="KV425586">
    <property type="protein sequence ID" value="KZT23357.1"/>
    <property type="molecule type" value="Genomic_DNA"/>
</dbReference>
<gene>
    <name evidence="2" type="ORF">NEOLEDRAFT_1136730</name>
</gene>
<protein>
    <submittedName>
        <fullName evidence="2">Uncharacterized protein</fullName>
    </submittedName>
</protein>
<keyword evidence="3" id="KW-1185">Reference proteome</keyword>
<feature type="compositionally biased region" description="Acidic residues" evidence="1">
    <location>
        <begin position="36"/>
        <end position="75"/>
    </location>
</feature>
<evidence type="ECO:0000313" key="3">
    <source>
        <dbReference type="Proteomes" id="UP000076761"/>
    </source>
</evidence>
<feature type="region of interest" description="Disordered" evidence="1">
    <location>
        <begin position="33"/>
        <end position="100"/>
    </location>
</feature>
<reference evidence="2 3" key="1">
    <citation type="journal article" date="2016" name="Mol. Biol. Evol.">
        <title>Comparative Genomics of Early-Diverging Mushroom-Forming Fungi Provides Insights into the Origins of Lignocellulose Decay Capabilities.</title>
        <authorList>
            <person name="Nagy L.G."/>
            <person name="Riley R."/>
            <person name="Tritt A."/>
            <person name="Adam C."/>
            <person name="Daum C."/>
            <person name="Floudas D."/>
            <person name="Sun H."/>
            <person name="Yadav J.S."/>
            <person name="Pangilinan J."/>
            <person name="Larsson K.H."/>
            <person name="Matsuura K."/>
            <person name="Barry K."/>
            <person name="Labutti K."/>
            <person name="Kuo R."/>
            <person name="Ohm R.A."/>
            <person name="Bhattacharya S.S."/>
            <person name="Shirouzu T."/>
            <person name="Yoshinaga Y."/>
            <person name="Martin F.M."/>
            <person name="Grigoriev I.V."/>
            <person name="Hibbett D.S."/>
        </authorList>
    </citation>
    <scope>NUCLEOTIDE SEQUENCE [LARGE SCALE GENOMIC DNA]</scope>
    <source>
        <strain evidence="2 3">HHB14362 ss-1</strain>
    </source>
</reference>
<organism evidence="2 3">
    <name type="scientific">Neolentinus lepideus HHB14362 ss-1</name>
    <dbReference type="NCBI Taxonomy" id="1314782"/>
    <lineage>
        <taxon>Eukaryota</taxon>
        <taxon>Fungi</taxon>
        <taxon>Dikarya</taxon>
        <taxon>Basidiomycota</taxon>
        <taxon>Agaricomycotina</taxon>
        <taxon>Agaricomycetes</taxon>
        <taxon>Gloeophyllales</taxon>
        <taxon>Gloeophyllaceae</taxon>
        <taxon>Neolentinus</taxon>
    </lineage>
</organism>
<proteinExistence type="predicted"/>
<name>A0A165R639_9AGAM</name>
<sequence>MISYSGVMDGINVCQEDIKFLKQIFHSISWDGKEVWDDEPDPELEYYDDGEGDDDQESNADEDEELEEDRAELEGDPVGIEIEKDGEEAGYWGDAESEDE</sequence>
<evidence type="ECO:0000256" key="1">
    <source>
        <dbReference type="SAM" id="MobiDB-lite"/>
    </source>
</evidence>
<evidence type="ECO:0000313" key="2">
    <source>
        <dbReference type="EMBL" id="KZT23357.1"/>
    </source>
</evidence>
<dbReference type="InParanoid" id="A0A165R639"/>
<dbReference type="Proteomes" id="UP000076761">
    <property type="component" value="Unassembled WGS sequence"/>
</dbReference>
<dbReference type="AlphaFoldDB" id="A0A165R639"/>
<accession>A0A165R639</accession>